<feature type="transmembrane region" description="Helical" evidence="1">
    <location>
        <begin position="114"/>
        <end position="137"/>
    </location>
</feature>
<protein>
    <recommendedName>
        <fullName evidence="4">Integral membrane protein</fullName>
    </recommendedName>
</protein>
<keyword evidence="1" id="KW-1133">Transmembrane helix</keyword>
<dbReference type="EMBL" id="BOMG01000028">
    <property type="protein sequence ID" value="GID53446.1"/>
    <property type="molecule type" value="Genomic_DNA"/>
</dbReference>
<sequence>MDAVGGPAPMNEVEIHSGLVHKERVLPRTSYRAELNWLLAVLPGFPLLLLVLRLWYLSRQDLPTMLLLVQYINPLGMIGALFITLSWTLPAAILLVRVLGGILLVSVPGRTGTSFLAVAALRMPGWVVVIAAGIAAFTWQLRMLPLLMMLIVAILGLTAVQGEPGDPWVMRWLTLGVPVLVAVLVWIFVWPGVVAAIRAGDHWTAVLLAAPPLFGPVLTGPVPQRWARIATHWPAVAAAFAMPFMVGVAFLQAPVLPDTAVEHAADGEPAEVVRGQLIAVDDTSTTMLEPTGQVTFIPNGEVRSKTLCPQARDTPDSGLTVRGWPVEAPALEWIAPTRPVTEIDPRCLGRPLDRGAAGG</sequence>
<keyword evidence="3" id="KW-1185">Reference proteome</keyword>
<feature type="transmembrane region" description="Helical" evidence="1">
    <location>
        <begin position="143"/>
        <end position="160"/>
    </location>
</feature>
<feature type="transmembrane region" description="Helical" evidence="1">
    <location>
        <begin position="233"/>
        <end position="251"/>
    </location>
</feature>
<name>A0ABQ3X4L8_9ACTN</name>
<feature type="transmembrane region" description="Helical" evidence="1">
    <location>
        <begin position="89"/>
        <end position="107"/>
    </location>
</feature>
<evidence type="ECO:0000256" key="1">
    <source>
        <dbReference type="SAM" id="Phobius"/>
    </source>
</evidence>
<dbReference type="Proteomes" id="UP000612282">
    <property type="component" value="Unassembled WGS sequence"/>
</dbReference>
<evidence type="ECO:0000313" key="2">
    <source>
        <dbReference type="EMBL" id="GID53446.1"/>
    </source>
</evidence>
<keyword evidence="1" id="KW-0812">Transmembrane</keyword>
<comment type="caution">
    <text evidence="2">The sequence shown here is derived from an EMBL/GenBank/DDBJ whole genome shotgun (WGS) entry which is preliminary data.</text>
</comment>
<feature type="transmembrane region" description="Helical" evidence="1">
    <location>
        <begin position="37"/>
        <end position="57"/>
    </location>
</feature>
<gene>
    <name evidence="2" type="ORF">Aco03nite_018500</name>
</gene>
<evidence type="ECO:0008006" key="4">
    <source>
        <dbReference type="Google" id="ProtNLM"/>
    </source>
</evidence>
<feature type="transmembrane region" description="Helical" evidence="1">
    <location>
        <begin position="172"/>
        <end position="197"/>
    </location>
</feature>
<accession>A0ABQ3X4L8</accession>
<proteinExistence type="predicted"/>
<keyword evidence="1" id="KW-0472">Membrane</keyword>
<reference evidence="2 3" key="1">
    <citation type="submission" date="2021-01" db="EMBL/GenBank/DDBJ databases">
        <title>Whole genome shotgun sequence of Actinoplanes couchii NBRC 106145.</title>
        <authorList>
            <person name="Komaki H."/>
            <person name="Tamura T."/>
        </authorList>
    </citation>
    <scope>NUCLEOTIDE SEQUENCE [LARGE SCALE GENOMIC DNA]</scope>
    <source>
        <strain evidence="2 3">NBRC 106145</strain>
    </source>
</reference>
<organism evidence="2 3">
    <name type="scientific">Actinoplanes couchii</name>
    <dbReference type="NCBI Taxonomy" id="403638"/>
    <lineage>
        <taxon>Bacteria</taxon>
        <taxon>Bacillati</taxon>
        <taxon>Actinomycetota</taxon>
        <taxon>Actinomycetes</taxon>
        <taxon>Micromonosporales</taxon>
        <taxon>Micromonosporaceae</taxon>
        <taxon>Actinoplanes</taxon>
    </lineage>
</organism>
<evidence type="ECO:0000313" key="3">
    <source>
        <dbReference type="Proteomes" id="UP000612282"/>
    </source>
</evidence>